<dbReference type="CDD" id="cd02440">
    <property type="entry name" value="AdoMet_MTases"/>
    <property type="match status" value="1"/>
</dbReference>
<reference evidence="2" key="1">
    <citation type="submission" date="2018-06" db="EMBL/GenBank/DDBJ databases">
        <authorList>
            <person name="Zhirakovskaya E."/>
        </authorList>
    </citation>
    <scope>NUCLEOTIDE SEQUENCE</scope>
</reference>
<dbReference type="InterPro" id="IPR041698">
    <property type="entry name" value="Methyltransf_25"/>
</dbReference>
<dbReference type="AlphaFoldDB" id="A0A3B1DKH4"/>
<dbReference type="SUPFAM" id="SSF53335">
    <property type="entry name" value="S-adenosyl-L-methionine-dependent methyltransferases"/>
    <property type="match status" value="1"/>
</dbReference>
<protein>
    <recommendedName>
        <fullName evidence="1">Methyltransferase domain-containing protein</fullName>
    </recommendedName>
</protein>
<dbReference type="Pfam" id="PF13649">
    <property type="entry name" value="Methyltransf_25"/>
    <property type="match status" value="1"/>
</dbReference>
<gene>
    <name evidence="2" type="ORF">MNBD_PLANCTO03-445</name>
</gene>
<dbReference type="EMBL" id="UOGK01000231">
    <property type="protein sequence ID" value="VAX39411.1"/>
    <property type="molecule type" value="Genomic_DNA"/>
</dbReference>
<sequence length="124" mass="14011">MKSTTSHRESLGSYGREYQLAQAEKYRNRAQNHWRHRIELGHRLVDEHVLARLPKQDPSKVTVVDIGCSIGTFAIEFARRGFRAIGVDFDAMAIDVARELAAEERVSPEFLVADVAEMGETIGR</sequence>
<evidence type="ECO:0000313" key="2">
    <source>
        <dbReference type="EMBL" id="VAX39411.1"/>
    </source>
</evidence>
<evidence type="ECO:0000259" key="1">
    <source>
        <dbReference type="Pfam" id="PF13649"/>
    </source>
</evidence>
<organism evidence="2">
    <name type="scientific">hydrothermal vent metagenome</name>
    <dbReference type="NCBI Taxonomy" id="652676"/>
    <lineage>
        <taxon>unclassified sequences</taxon>
        <taxon>metagenomes</taxon>
        <taxon>ecological metagenomes</taxon>
    </lineage>
</organism>
<feature type="domain" description="Methyltransferase" evidence="1">
    <location>
        <begin position="63"/>
        <end position="118"/>
    </location>
</feature>
<dbReference type="InterPro" id="IPR029063">
    <property type="entry name" value="SAM-dependent_MTases_sf"/>
</dbReference>
<accession>A0A3B1DKH4</accession>
<name>A0A3B1DKH4_9ZZZZ</name>
<proteinExistence type="predicted"/>
<dbReference type="Gene3D" id="3.40.50.150">
    <property type="entry name" value="Vaccinia Virus protein VP39"/>
    <property type="match status" value="1"/>
</dbReference>